<keyword evidence="2 8" id="KW-0436">Ligase</keyword>
<dbReference type="GO" id="GO:0005739">
    <property type="term" value="C:mitochondrion"/>
    <property type="evidence" value="ECO:0007669"/>
    <property type="project" value="UniProtKB-ARBA"/>
</dbReference>
<organism evidence="10 11">
    <name type="scientific">Reticulomyxa filosa</name>
    <dbReference type="NCBI Taxonomy" id="46433"/>
    <lineage>
        <taxon>Eukaryota</taxon>
        <taxon>Sar</taxon>
        <taxon>Rhizaria</taxon>
        <taxon>Retaria</taxon>
        <taxon>Foraminifera</taxon>
        <taxon>Monothalamids</taxon>
        <taxon>Reticulomyxidae</taxon>
        <taxon>Reticulomyxa</taxon>
    </lineage>
</organism>
<keyword evidence="6 8" id="KW-0030">Aminoacyl-tRNA synthetase</keyword>
<dbReference type="InterPro" id="IPR015413">
    <property type="entry name" value="Methionyl/Leucyl_tRNA_Synth"/>
</dbReference>
<evidence type="ECO:0000256" key="6">
    <source>
        <dbReference type="ARBA" id="ARBA00023146"/>
    </source>
</evidence>
<keyword evidence="5 8" id="KW-0648">Protein biosynthesis</keyword>
<comment type="similarity">
    <text evidence="8">Belongs to the class-I aminoacyl-tRNA synthetase family.</text>
</comment>
<evidence type="ECO:0000256" key="8">
    <source>
        <dbReference type="RuleBase" id="RU363039"/>
    </source>
</evidence>
<dbReference type="FunFam" id="2.170.220.10:FF:000001">
    <property type="entry name" value="methionine--tRNA ligase, mitochondrial"/>
    <property type="match status" value="1"/>
</dbReference>
<proteinExistence type="inferred from homology"/>
<feature type="domain" description="Methionyl/Leucyl tRNA synthetase" evidence="9">
    <location>
        <begin position="2"/>
        <end position="82"/>
    </location>
</feature>
<dbReference type="InterPro" id="IPR023457">
    <property type="entry name" value="Met-tRNA_synth_2"/>
</dbReference>
<dbReference type="SUPFAM" id="SSF52374">
    <property type="entry name" value="Nucleotidylyl transferase"/>
    <property type="match status" value="1"/>
</dbReference>
<evidence type="ECO:0000256" key="2">
    <source>
        <dbReference type="ARBA" id="ARBA00022598"/>
    </source>
</evidence>
<protein>
    <recommendedName>
        <fullName evidence="1">methionine--tRNA ligase</fullName>
        <ecNumber evidence="1">6.1.1.10</ecNumber>
    </recommendedName>
</protein>
<dbReference type="EC" id="6.1.1.10" evidence="1"/>
<dbReference type="GO" id="GO:0006431">
    <property type="term" value="P:methionyl-tRNA aminoacylation"/>
    <property type="evidence" value="ECO:0007669"/>
    <property type="project" value="InterPro"/>
</dbReference>
<dbReference type="PANTHER" id="PTHR43326">
    <property type="entry name" value="METHIONYL-TRNA SYNTHETASE"/>
    <property type="match status" value="1"/>
</dbReference>
<dbReference type="InterPro" id="IPR014729">
    <property type="entry name" value="Rossmann-like_a/b/a_fold"/>
</dbReference>
<sequence>VAQTAESEGLAPKQLCDRNVAVFKELDVKLRIAHDHFIRTTDDYHYAVAQEIFRRSLKNDDIYIDMYKGWYNPREEAYVTDANAMKDDYKDPVTGKPYEEQQEQLYLFRMSKYQDKLVEHLKSHPEFIRPENAYNHILKRLEEPLRDLCVSRNKKKLSWGVPLPNDDQHVMYVWFDALTNYLSGVDYFGFQNKHLNHFWPCDVHVIGYLFYSF</sequence>
<evidence type="ECO:0000259" key="9">
    <source>
        <dbReference type="Pfam" id="PF09334"/>
    </source>
</evidence>
<evidence type="ECO:0000256" key="7">
    <source>
        <dbReference type="ARBA" id="ARBA00047364"/>
    </source>
</evidence>
<dbReference type="GO" id="GO:0004825">
    <property type="term" value="F:methionine-tRNA ligase activity"/>
    <property type="evidence" value="ECO:0007669"/>
    <property type="project" value="UniProtKB-EC"/>
</dbReference>
<evidence type="ECO:0000313" key="11">
    <source>
        <dbReference type="Proteomes" id="UP000023152"/>
    </source>
</evidence>
<dbReference type="Proteomes" id="UP000023152">
    <property type="component" value="Unassembled WGS sequence"/>
</dbReference>
<comment type="catalytic activity">
    <reaction evidence="7">
        <text>tRNA(Met) + L-methionine + ATP = L-methionyl-tRNA(Met) + AMP + diphosphate</text>
        <dbReference type="Rhea" id="RHEA:13481"/>
        <dbReference type="Rhea" id="RHEA-COMP:9667"/>
        <dbReference type="Rhea" id="RHEA-COMP:9698"/>
        <dbReference type="ChEBI" id="CHEBI:30616"/>
        <dbReference type="ChEBI" id="CHEBI:33019"/>
        <dbReference type="ChEBI" id="CHEBI:57844"/>
        <dbReference type="ChEBI" id="CHEBI:78442"/>
        <dbReference type="ChEBI" id="CHEBI:78530"/>
        <dbReference type="ChEBI" id="CHEBI:456215"/>
        <dbReference type="EC" id="6.1.1.10"/>
    </reaction>
</comment>
<accession>X6MX41</accession>
<dbReference type="AlphaFoldDB" id="X6MX41"/>
<feature type="non-terminal residue" evidence="10">
    <location>
        <position position="213"/>
    </location>
</feature>
<dbReference type="PRINTS" id="PR01041">
    <property type="entry name" value="TRNASYNTHMET"/>
</dbReference>
<dbReference type="GO" id="GO:0005524">
    <property type="term" value="F:ATP binding"/>
    <property type="evidence" value="ECO:0007669"/>
    <property type="project" value="UniProtKB-KW"/>
</dbReference>
<feature type="non-terminal residue" evidence="10">
    <location>
        <position position="1"/>
    </location>
</feature>
<reference evidence="10 11" key="1">
    <citation type="journal article" date="2013" name="Curr. Biol.">
        <title>The Genome of the Foraminiferan Reticulomyxa filosa.</title>
        <authorList>
            <person name="Glockner G."/>
            <person name="Hulsmann N."/>
            <person name="Schleicher M."/>
            <person name="Noegel A.A."/>
            <person name="Eichinger L."/>
            <person name="Gallinger C."/>
            <person name="Pawlowski J."/>
            <person name="Sierra R."/>
            <person name="Euteneuer U."/>
            <person name="Pillet L."/>
            <person name="Moustafa A."/>
            <person name="Platzer M."/>
            <person name="Groth M."/>
            <person name="Szafranski K."/>
            <person name="Schliwa M."/>
        </authorList>
    </citation>
    <scope>NUCLEOTIDE SEQUENCE [LARGE SCALE GENOMIC DNA]</scope>
</reference>
<dbReference type="Gene3D" id="2.170.220.10">
    <property type="match status" value="1"/>
</dbReference>
<dbReference type="Pfam" id="PF09334">
    <property type="entry name" value="tRNA-synt_1g"/>
    <property type="match status" value="2"/>
</dbReference>
<evidence type="ECO:0000256" key="3">
    <source>
        <dbReference type="ARBA" id="ARBA00022741"/>
    </source>
</evidence>
<evidence type="ECO:0000256" key="1">
    <source>
        <dbReference type="ARBA" id="ARBA00012838"/>
    </source>
</evidence>
<dbReference type="PANTHER" id="PTHR43326:SF2">
    <property type="entry name" value="METHIONINE--TRNA LIGASE"/>
    <property type="match status" value="1"/>
</dbReference>
<keyword evidence="11" id="KW-1185">Reference proteome</keyword>
<keyword evidence="3 8" id="KW-0547">Nucleotide-binding</keyword>
<keyword evidence="4 8" id="KW-0067">ATP-binding</keyword>
<comment type="caution">
    <text evidence="10">The sequence shown here is derived from an EMBL/GenBank/DDBJ whole genome shotgun (WGS) entry which is preliminary data.</text>
</comment>
<dbReference type="InterPro" id="IPR033911">
    <property type="entry name" value="MetRS_core"/>
</dbReference>
<dbReference type="Gene3D" id="3.40.50.620">
    <property type="entry name" value="HUPs"/>
    <property type="match status" value="1"/>
</dbReference>
<evidence type="ECO:0000313" key="10">
    <source>
        <dbReference type="EMBL" id="ETO18364.1"/>
    </source>
</evidence>
<gene>
    <name evidence="10" type="ORF">RFI_18910</name>
</gene>
<dbReference type="OrthoDB" id="24670at2759"/>
<evidence type="ECO:0000256" key="5">
    <source>
        <dbReference type="ARBA" id="ARBA00022917"/>
    </source>
</evidence>
<name>X6MX41_RETFI</name>
<feature type="domain" description="Methionyl/Leucyl tRNA synthetase" evidence="9">
    <location>
        <begin position="94"/>
        <end position="200"/>
    </location>
</feature>
<dbReference type="EMBL" id="ASPP01015061">
    <property type="protein sequence ID" value="ETO18364.1"/>
    <property type="molecule type" value="Genomic_DNA"/>
</dbReference>
<evidence type="ECO:0000256" key="4">
    <source>
        <dbReference type="ARBA" id="ARBA00022840"/>
    </source>
</evidence>